<feature type="domain" description="Tyrosinase copper-binding" evidence="4">
    <location>
        <begin position="88"/>
        <end position="105"/>
    </location>
</feature>
<keyword evidence="7" id="KW-1185">Reference proteome</keyword>
<keyword evidence="2" id="KW-0186">Copper</keyword>
<dbReference type="PRINTS" id="PR00092">
    <property type="entry name" value="TYROSINASE"/>
</dbReference>
<feature type="signal peptide" evidence="3">
    <location>
        <begin position="1"/>
        <end position="20"/>
    </location>
</feature>
<dbReference type="STRING" id="2512241.A0A553HMY2"/>
<dbReference type="OrthoDB" id="6132182at2759"/>
<dbReference type="InterPro" id="IPR050316">
    <property type="entry name" value="Tyrosinase/Hemocyanin"/>
</dbReference>
<evidence type="ECO:0000259" key="4">
    <source>
        <dbReference type="PROSITE" id="PS00497"/>
    </source>
</evidence>
<protein>
    <recommendedName>
        <fullName evidence="4 5">Tyrosinase copper-binding domain-containing protein</fullName>
    </recommendedName>
</protein>
<feature type="domain" description="Tyrosinase copper-binding" evidence="5">
    <location>
        <begin position="239"/>
        <end position="250"/>
    </location>
</feature>
<dbReference type="AlphaFoldDB" id="A0A553HMY2"/>
<dbReference type="Pfam" id="PF00264">
    <property type="entry name" value="Tyrosinase"/>
    <property type="match status" value="1"/>
</dbReference>
<evidence type="ECO:0000256" key="2">
    <source>
        <dbReference type="ARBA" id="ARBA00023008"/>
    </source>
</evidence>
<dbReference type="InterPro" id="IPR002227">
    <property type="entry name" value="Tyrosinase_Cu-bd"/>
</dbReference>
<dbReference type="GO" id="GO:0046872">
    <property type="term" value="F:metal ion binding"/>
    <property type="evidence" value="ECO:0007669"/>
    <property type="project" value="UniProtKB-KW"/>
</dbReference>
<dbReference type="EMBL" id="VFLP01000069">
    <property type="protein sequence ID" value="TRX89323.1"/>
    <property type="molecule type" value="Genomic_DNA"/>
</dbReference>
<gene>
    <name evidence="6" type="ORF">FHL15_009760</name>
</gene>
<name>A0A553HMY2_9PEZI</name>
<dbReference type="PANTHER" id="PTHR11474:SF126">
    <property type="entry name" value="TYROSINASE-LIKE PROTEIN TYR-1-RELATED"/>
    <property type="match status" value="1"/>
</dbReference>
<sequence>MASFLQHAVLYLTASATVFAAPSKRDASVCTEIRHRVPWYNLTREEKTSYIAADLCLMNSPSKGVNPLAATRWDDLQWPHVVQTATVHGVGAFLPFHRYLLTVHERLIKDECGYTGRMPYWDEIHDIADVAASDLWKDEYFGGDGTGPDGCIETGPFRNLTLRWVQNGTVEEHCLSREFSTAELQMTNQDNIDQCNAIQDYTDAWLCWFGGPHGSAGPHAAGHAAVGGVMGDATLSPGDPVFYLHHAWLDKLWWEWQQRDLPKRYTDMGGPNLPIAGNSANAQYRRVANSLCIGSVLGGQGPEFVDYFGDNGNVTTLNHRLYVAELYPNVTIADVMDLHGDVVCSEYF</sequence>
<dbReference type="PROSITE" id="PS00498">
    <property type="entry name" value="TYROSINASE_2"/>
    <property type="match status" value="1"/>
</dbReference>
<evidence type="ECO:0000259" key="5">
    <source>
        <dbReference type="PROSITE" id="PS00498"/>
    </source>
</evidence>
<dbReference type="PROSITE" id="PS00497">
    <property type="entry name" value="TYROSINASE_1"/>
    <property type="match status" value="1"/>
</dbReference>
<dbReference type="SUPFAM" id="SSF48056">
    <property type="entry name" value="Di-copper centre-containing domain"/>
    <property type="match status" value="1"/>
</dbReference>
<dbReference type="GO" id="GO:0016491">
    <property type="term" value="F:oxidoreductase activity"/>
    <property type="evidence" value="ECO:0007669"/>
    <property type="project" value="InterPro"/>
</dbReference>
<dbReference type="InterPro" id="IPR008922">
    <property type="entry name" value="Di-copper_centre_dom_sf"/>
</dbReference>
<evidence type="ECO:0000256" key="1">
    <source>
        <dbReference type="ARBA" id="ARBA00022723"/>
    </source>
</evidence>
<proteinExistence type="predicted"/>
<accession>A0A553HMY2</accession>
<evidence type="ECO:0000313" key="6">
    <source>
        <dbReference type="EMBL" id="TRX89323.1"/>
    </source>
</evidence>
<organism evidence="6 7">
    <name type="scientific">Xylaria flabelliformis</name>
    <dbReference type="NCBI Taxonomy" id="2512241"/>
    <lineage>
        <taxon>Eukaryota</taxon>
        <taxon>Fungi</taxon>
        <taxon>Dikarya</taxon>
        <taxon>Ascomycota</taxon>
        <taxon>Pezizomycotina</taxon>
        <taxon>Sordariomycetes</taxon>
        <taxon>Xylariomycetidae</taxon>
        <taxon>Xylariales</taxon>
        <taxon>Xylariaceae</taxon>
        <taxon>Xylaria</taxon>
    </lineage>
</organism>
<evidence type="ECO:0000256" key="3">
    <source>
        <dbReference type="SAM" id="SignalP"/>
    </source>
</evidence>
<keyword evidence="3" id="KW-0732">Signal</keyword>
<dbReference type="Proteomes" id="UP000319160">
    <property type="component" value="Unassembled WGS sequence"/>
</dbReference>
<comment type="caution">
    <text evidence="6">The sequence shown here is derived from an EMBL/GenBank/DDBJ whole genome shotgun (WGS) entry which is preliminary data.</text>
</comment>
<feature type="chain" id="PRO_5021965001" description="Tyrosinase copper-binding domain-containing protein" evidence="3">
    <location>
        <begin position="21"/>
        <end position="348"/>
    </location>
</feature>
<dbReference type="Gene3D" id="1.10.1280.10">
    <property type="entry name" value="Di-copper center containing domain from catechol oxidase"/>
    <property type="match status" value="1"/>
</dbReference>
<dbReference type="PANTHER" id="PTHR11474">
    <property type="entry name" value="TYROSINASE FAMILY MEMBER"/>
    <property type="match status" value="1"/>
</dbReference>
<reference evidence="7" key="1">
    <citation type="submission" date="2019-06" db="EMBL/GenBank/DDBJ databases">
        <title>Draft genome sequence of the griseofulvin-producing fungus Xylaria cubensis strain G536.</title>
        <authorList>
            <person name="Mead M.E."/>
            <person name="Raja H.A."/>
            <person name="Steenwyk J.L."/>
            <person name="Knowles S.L."/>
            <person name="Oberlies N.H."/>
            <person name="Rokas A."/>
        </authorList>
    </citation>
    <scope>NUCLEOTIDE SEQUENCE [LARGE SCALE GENOMIC DNA]</scope>
    <source>
        <strain evidence="7">G536</strain>
    </source>
</reference>
<keyword evidence="1" id="KW-0479">Metal-binding</keyword>
<evidence type="ECO:0000313" key="7">
    <source>
        <dbReference type="Proteomes" id="UP000319160"/>
    </source>
</evidence>